<evidence type="ECO:0000256" key="3">
    <source>
        <dbReference type="ARBA" id="ARBA00023163"/>
    </source>
</evidence>
<evidence type="ECO:0000256" key="2">
    <source>
        <dbReference type="ARBA" id="ARBA00023125"/>
    </source>
</evidence>
<protein>
    <submittedName>
        <fullName evidence="5">FCD domain-containing protein</fullName>
    </submittedName>
</protein>
<keyword evidence="6" id="KW-1185">Reference proteome</keyword>
<keyword evidence="1" id="KW-0805">Transcription regulation</keyword>
<organism evidence="5 6">
    <name type="scientific">Paenibacillus sepulcri</name>
    <dbReference type="NCBI Taxonomy" id="359917"/>
    <lineage>
        <taxon>Bacteria</taxon>
        <taxon>Bacillati</taxon>
        <taxon>Bacillota</taxon>
        <taxon>Bacilli</taxon>
        <taxon>Bacillales</taxon>
        <taxon>Paenibacillaceae</taxon>
        <taxon>Paenibacillus</taxon>
    </lineage>
</organism>
<dbReference type="Gene3D" id="1.20.120.530">
    <property type="entry name" value="GntR ligand-binding domain-like"/>
    <property type="match status" value="1"/>
</dbReference>
<dbReference type="SMART" id="SM00895">
    <property type="entry name" value="FCD"/>
    <property type="match status" value="1"/>
</dbReference>
<dbReference type="Proteomes" id="UP001519887">
    <property type="component" value="Unassembled WGS sequence"/>
</dbReference>
<evidence type="ECO:0000256" key="1">
    <source>
        <dbReference type="ARBA" id="ARBA00023015"/>
    </source>
</evidence>
<name>A0ABS7C6U8_9BACL</name>
<dbReference type="EMBL" id="JAHZIK010000633">
    <property type="protein sequence ID" value="MBW7456655.1"/>
    <property type="molecule type" value="Genomic_DNA"/>
</dbReference>
<proteinExistence type="predicted"/>
<evidence type="ECO:0000313" key="6">
    <source>
        <dbReference type="Proteomes" id="UP001519887"/>
    </source>
</evidence>
<reference evidence="5 6" key="1">
    <citation type="submission" date="2021-07" db="EMBL/GenBank/DDBJ databases">
        <title>Paenibacillus radiodurans sp. nov., isolated from the southeastern edge of Tengger Desert.</title>
        <authorList>
            <person name="Zhang G."/>
        </authorList>
    </citation>
    <scope>NUCLEOTIDE SEQUENCE [LARGE SCALE GENOMIC DNA]</scope>
    <source>
        <strain evidence="5 6">CCM 7311</strain>
    </source>
</reference>
<dbReference type="SUPFAM" id="SSF48008">
    <property type="entry name" value="GntR ligand-binding domain-like"/>
    <property type="match status" value="1"/>
</dbReference>
<dbReference type="InterPro" id="IPR008920">
    <property type="entry name" value="TF_FadR/GntR_C"/>
</dbReference>
<dbReference type="PANTHER" id="PTHR43537">
    <property type="entry name" value="TRANSCRIPTIONAL REGULATOR, GNTR FAMILY"/>
    <property type="match status" value="1"/>
</dbReference>
<accession>A0ABS7C6U8</accession>
<keyword evidence="3" id="KW-0804">Transcription</keyword>
<feature type="domain" description="GntR C-terminal" evidence="4">
    <location>
        <begin position="9"/>
        <end position="132"/>
    </location>
</feature>
<dbReference type="PANTHER" id="PTHR43537:SF47">
    <property type="entry name" value="REGULATORY PROTEIN GNTR HTH"/>
    <property type="match status" value="1"/>
</dbReference>
<comment type="caution">
    <text evidence="5">The sequence shown here is derived from an EMBL/GenBank/DDBJ whole genome shotgun (WGS) entry which is preliminary data.</text>
</comment>
<keyword evidence="2" id="KW-0238">DNA-binding</keyword>
<feature type="non-terminal residue" evidence="5">
    <location>
        <position position="1"/>
    </location>
</feature>
<dbReference type="Pfam" id="PF07729">
    <property type="entry name" value="FCD"/>
    <property type="match status" value="1"/>
</dbReference>
<evidence type="ECO:0000313" key="5">
    <source>
        <dbReference type="EMBL" id="MBW7456655.1"/>
    </source>
</evidence>
<dbReference type="InterPro" id="IPR011711">
    <property type="entry name" value="GntR_C"/>
</dbReference>
<gene>
    <name evidence="5" type="ORF">K0U00_21700</name>
</gene>
<evidence type="ECO:0000259" key="4">
    <source>
        <dbReference type="SMART" id="SM00895"/>
    </source>
</evidence>
<sequence length="145" mass="16430">RVLRSDLLQTLEVRHALEREAAYLAATRRNDMDIKTISSHLDACQRAVRNQDQNAYISADILLHQAITAAAHNDVLMDLYSHISGALQQSITYLVELRSRNLHEEFHQQLVEAIIAGDADKAVEAVQLYIKQSRIDLESRVEESP</sequence>